<comment type="caution">
    <text evidence="2">The sequence shown here is derived from an EMBL/GenBank/DDBJ whole genome shotgun (WGS) entry which is preliminary data.</text>
</comment>
<name>A0A835T0H6_9CHLO</name>
<feature type="region of interest" description="Disordered" evidence="1">
    <location>
        <begin position="314"/>
        <end position="346"/>
    </location>
</feature>
<dbReference type="GO" id="GO:0071944">
    <property type="term" value="C:cell periphery"/>
    <property type="evidence" value="ECO:0007669"/>
    <property type="project" value="TreeGrafter"/>
</dbReference>
<dbReference type="EMBL" id="JAEHOD010000049">
    <property type="protein sequence ID" value="KAG2436568.1"/>
    <property type="molecule type" value="Genomic_DNA"/>
</dbReference>
<evidence type="ECO:0008006" key="4">
    <source>
        <dbReference type="Google" id="ProtNLM"/>
    </source>
</evidence>
<dbReference type="GO" id="GO:0046513">
    <property type="term" value="P:ceramide biosynthetic process"/>
    <property type="evidence" value="ECO:0007669"/>
    <property type="project" value="TreeGrafter"/>
</dbReference>
<evidence type="ECO:0000313" key="2">
    <source>
        <dbReference type="EMBL" id="KAG2436568.1"/>
    </source>
</evidence>
<evidence type="ECO:0000313" key="3">
    <source>
        <dbReference type="Proteomes" id="UP000613740"/>
    </source>
</evidence>
<feature type="compositionally biased region" description="Low complexity" evidence="1">
    <location>
        <begin position="314"/>
        <end position="329"/>
    </location>
</feature>
<sequence length="519" mass="54384">MRTGLGVDAGPARPGPVCPEIGAEDPVHRSSESPLAALPSELLDAIALALPPNEVACTLRLLCRAFAAHFRGHIAVSLSQPVPHHAFVRRFGTCPAITALSPGQLQQLLCLTAASGCVENLRAVVAATDVEAGNASTSAAAAAAADGEADVTQPQQADEAKAAAPPLPSGLLTQEVFAAAAAAGHLEMCWQLHALGCPWGEGVLEAAARGGHVRLVRALVRGGCPWRHPELAAGACSSAEVVAELCRLYDDDVPDHQLGAAAAAAFDWRCDCCDLRAAAAGGGVTDGDEGDKGRLGARADVVQRERGCSGTETAAAAAAAAAAQPTEQQESGRRRQEQQRRPAAGRSVRVVRVGLDALYDSLQWRSRCLWEAAAHNLPLPALQQLLAHTATIGRPGLLADVPWLAMTAAALCSGCSPDDDDDDGDGDPSAGHWRSKAAWLWSQHLKQQQQNGRLQGQLGREEPAERWREALEGALSVPRLLGLRFGGHVQLRPTATQWTAAGLRRRLMLLGEGEVKEDG</sequence>
<feature type="compositionally biased region" description="Basic and acidic residues" evidence="1">
    <location>
        <begin position="330"/>
        <end position="340"/>
    </location>
</feature>
<accession>A0A835T0H6</accession>
<dbReference type="GO" id="GO:0005783">
    <property type="term" value="C:endoplasmic reticulum"/>
    <property type="evidence" value="ECO:0007669"/>
    <property type="project" value="TreeGrafter"/>
</dbReference>
<dbReference type="PANTHER" id="PTHR12393">
    <property type="entry name" value="SPHINGOMYELIN PHOSPHODIESTERASE RELATED"/>
    <property type="match status" value="1"/>
</dbReference>
<keyword evidence="3" id="KW-1185">Reference proteome</keyword>
<dbReference type="OrthoDB" id="547654at2759"/>
<organism evidence="2 3">
    <name type="scientific">Chlamydomonas schloesseri</name>
    <dbReference type="NCBI Taxonomy" id="2026947"/>
    <lineage>
        <taxon>Eukaryota</taxon>
        <taxon>Viridiplantae</taxon>
        <taxon>Chlorophyta</taxon>
        <taxon>core chlorophytes</taxon>
        <taxon>Chlorophyceae</taxon>
        <taxon>CS clade</taxon>
        <taxon>Chlamydomonadales</taxon>
        <taxon>Chlamydomonadaceae</taxon>
        <taxon>Chlamydomonas</taxon>
    </lineage>
</organism>
<gene>
    <name evidence="2" type="ORF">HYH02_011505</name>
</gene>
<protein>
    <recommendedName>
        <fullName evidence="4">F-box domain-containing protein</fullName>
    </recommendedName>
</protein>
<dbReference type="GO" id="GO:0030149">
    <property type="term" value="P:sphingolipid catabolic process"/>
    <property type="evidence" value="ECO:0007669"/>
    <property type="project" value="TreeGrafter"/>
</dbReference>
<dbReference type="PANTHER" id="PTHR12393:SF6">
    <property type="entry name" value="SPHINGOMYELIN PHOSPHODIESTERASE 2"/>
    <property type="match status" value="1"/>
</dbReference>
<evidence type="ECO:0000256" key="1">
    <source>
        <dbReference type="SAM" id="MobiDB-lite"/>
    </source>
</evidence>
<dbReference type="GO" id="GO:0016020">
    <property type="term" value="C:membrane"/>
    <property type="evidence" value="ECO:0007669"/>
    <property type="project" value="TreeGrafter"/>
</dbReference>
<feature type="region of interest" description="Disordered" evidence="1">
    <location>
        <begin position="145"/>
        <end position="165"/>
    </location>
</feature>
<dbReference type="GO" id="GO:0004620">
    <property type="term" value="F:phospholipase activity"/>
    <property type="evidence" value="ECO:0007669"/>
    <property type="project" value="TreeGrafter"/>
</dbReference>
<dbReference type="AlphaFoldDB" id="A0A835T0H6"/>
<dbReference type="Proteomes" id="UP000613740">
    <property type="component" value="Unassembled WGS sequence"/>
</dbReference>
<reference evidence="2" key="1">
    <citation type="journal article" date="2020" name="bioRxiv">
        <title>Comparative genomics of Chlamydomonas.</title>
        <authorList>
            <person name="Craig R.J."/>
            <person name="Hasan A.R."/>
            <person name="Ness R.W."/>
            <person name="Keightley P.D."/>
        </authorList>
    </citation>
    <scope>NUCLEOTIDE SEQUENCE</scope>
    <source>
        <strain evidence="2">CCAP 11/173</strain>
    </source>
</reference>
<proteinExistence type="predicted"/>